<dbReference type="AlphaFoldDB" id="A0A0X8FF70"/>
<name>A0A0X8FF70_9LACT</name>
<proteinExistence type="inferred from homology"/>
<feature type="binding site" evidence="8">
    <location>
        <begin position="184"/>
        <end position="185"/>
    </location>
    <ligand>
        <name>substrate</name>
    </ligand>
</feature>
<evidence type="ECO:0000256" key="3">
    <source>
        <dbReference type="ARBA" id="ARBA00022960"/>
    </source>
</evidence>
<feature type="active site" description="Proton donor/acceptor" evidence="8">
    <location>
        <position position="183"/>
    </location>
</feature>
<dbReference type="GO" id="GO:0071555">
    <property type="term" value="P:cell wall organization"/>
    <property type="evidence" value="ECO:0007669"/>
    <property type="project" value="UniProtKB-KW"/>
</dbReference>
<dbReference type="SUPFAM" id="SSF53681">
    <property type="entry name" value="Aspartate/glutamate racemase"/>
    <property type="match status" value="2"/>
</dbReference>
<feature type="binding site" evidence="8">
    <location>
        <begin position="9"/>
        <end position="10"/>
    </location>
    <ligand>
        <name>substrate</name>
    </ligand>
</feature>
<dbReference type="Proteomes" id="UP001069145">
    <property type="component" value="Unassembled WGS sequence"/>
</dbReference>
<dbReference type="PANTHER" id="PTHR21198:SF2">
    <property type="entry name" value="GLUTAMATE RACEMASE"/>
    <property type="match status" value="1"/>
</dbReference>
<dbReference type="GO" id="GO:0042802">
    <property type="term" value="F:identical protein binding"/>
    <property type="evidence" value="ECO:0007669"/>
    <property type="project" value="UniProtKB-ARBA"/>
</dbReference>
<evidence type="ECO:0000313" key="12">
    <source>
        <dbReference type="Proteomes" id="UP001069145"/>
    </source>
</evidence>
<dbReference type="InterPro" id="IPR001920">
    <property type="entry name" value="Asp/Glu_race"/>
</dbReference>
<dbReference type="PANTHER" id="PTHR21198">
    <property type="entry name" value="GLUTAMATE RACEMASE"/>
    <property type="match status" value="1"/>
</dbReference>
<dbReference type="EMBL" id="CP065662">
    <property type="protein sequence ID" value="QPS02310.1"/>
    <property type="molecule type" value="Genomic_DNA"/>
</dbReference>
<evidence type="ECO:0000256" key="4">
    <source>
        <dbReference type="ARBA" id="ARBA00022984"/>
    </source>
</evidence>
<dbReference type="NCBIfam" id="TIGR00067">
    <property type="entry name" value="glut_race"/>
    <property type="match status" value="1"/>
</dbReference>
<comment type="function">
    <text evidence="8">Provides the (R)-glutamate required for cell wall biosynthesis.</text>
</comment>
<keyword evidence="5 8" id="KW-0413">Isomerase</keyword>
<feature type="binding site" evidence="8">
    <location>
        <begin position="41"/>
        <end position="42"/>
    </location>
    <ligand>
        <name>substrate</name>
    </ligand>
</feature>
<protein>
    <recommendedName>
        <fullName evidence="7 8">Glutamate racemase</fullName>
        <ecNumber evidence="2 8">5.1.1.3</ecNumber>
    </recommendedName>
</protein>
<feature type="active site" description="Proton donor/acceptor" evidence="8">
    <location>
        <position position="72"/>
    </location>
</feature>
<dbReference type="EMBL" id="JAOTML010000008">
    <property type="protein sequence ID" value="MCY3053783.1"/>
    <property type="molecule type" value="Genomic_DNA"/>
</dbReference>
<gene>
    <name evidence="10" type="primary">racE</name>
    <name evidence="8" type="synonym">murI</name>
    <name evidence="10" type="ORF">I6G68_04415</name>
    <name evidence="9" type="ORF">ODY43_07255</name>
</gene>
<dbReference type="KEGG" id="aun:AWM73_05625"/>
<evidence type="ECO:0000313" key="9">
    <source>
        <dbReference type="EMBL" id="MCY3053783.1"/>
    </source>
</evidence>
<dbReference type="Proteomes" id="UP000594771">
    <property type="component" value="Chromosome"/>
</dbReference>
<keyword evidence="3 8" id="KW-0133">Cell shape</keyword>
<dbReference type="GO" id="GO:0008360">
    <property type="term" value="P:regulation of cell shape"/>
    <property type="evidence" value="ECO:0007669"/>
    <property type="project" value="UniProtKB-KW"/>
</dbReference>
<evidence type="ECO:0000256" key="7">
    <source>
        <dbReference type="ARBA" id="ARBA00070053"/>
    </source>
</evidence>
<dbReference type="GeneID" id="35767058"/>
<evidence type="ECO:0000256" key="6">
    <source>
        <dbReference type="ARBA" id="ARBA00023316"/>
    </source>
</evidence>
<evidence type="ECO:0000256" key="1">
    <source>
        <dbReference type="ARBA" id="ARBA00001602"/>
    </source>
</evidence>
<dbReference type="InterPro" id="IPR033134">
    <property type="entry name" value="Asp/Glu_racemase_AS_2"/>
</dbReference>
<dbReference type="InterPro" id="IPR004391">
    <property type="entry name" value="Glu_race"/>
</dbReference>
<reference evidence="9" key="2">
    <citation type="submission" date="2022-09" db="EMBL/GenBank/DDBJ databases">
        <title>Aerococcus urinae taxonomy study.</title>
        <authorList>
            <person name="Christensen J."/>
            <person name="Senneby E."/>
        </authorList>
    </citation>
    <scope>NUCLEOTIDE SEQUENCE</scope>
    <source>
        <strain evidence="9">NLD-066-U95</strain>
    </source>
</reference>
<feature type="binding site" evidence="8">
    <location>
        <begin position="73"/>
        <end position="74"/>
    </location>
    <ligand>
        <name>substrate</name>
    </ligand>
</feature>
<evidence type="ECO:0000256" key="2">
    <source>
        <dbReference type="ARBA" id="ARBA00013090"/>
    </source>
</evidence>
<dbReference type="PROSITE" id="PS00923">
    <property type="entry name" value="ASP_GLU_RACEMASE_1"/>
    <property type="match status" value="1"/>
</dbReference>
<dbReference type="InterPro" id="IPR018187">
    <property type="entry name" value="Asp/Glu_racemase_AS_1"/>
</dbReference>
<dbReference type="PROSITE" id="PS00924">
    <property type="entry name" value="ASP_GLU_RACEMASE_2"/>
    <property type="match status" value="1"/>
</dbReference>
<dbReference type="FunFam" id="3.40.50.1860:FF:000002">
    <property type="entry name" value="Glutamate racemase"/>
    <property type="match status" value="1"/>
</dbReference>
<dbReference type="NCBIfam" id="NF002035">
    <property type="entry name" value="PRK00865.1-3"/>
    <property type="match status" value="1"/>
</dbReference>
<dbReference type="GO" id="GO:0008881">
    <property type="term" value="F:glutamate racemase activity"/>
    <property type="evidence" value="ECO:0007669"/>
    <property type="project" value="UniProtKB-UniRule"/>
</dbReference>
<dbReference type="RefSeq" id="WP_060778459.1">
    <property type="nucleotide sequence ID" value="NZ_CAJHLF010000005.1"/>
</dbReference>
<dbReference type="UniPathway" id="UPA00219"/>
<comment type="pathway">
    <text evidence="8">Cell wall biogenesis; peptidoglycan biosynthesis.</text>
</comment>
<dbReference type="Pfam" id="PF01177">
    <property type="entry name" value="Asp_Glu_race"/>
    <property type="match status" value="1"/>
</dbReference>
<keyword evidence="6 8" id="KW-0961">Cell wall biogenesis/degradation</keyword>
<keyword evidence="4 8" id="KW-0573">Peptidoglycan synthesis</keyword>
<dbReference type="GO" id="GO:0009252">
    <property type="term" value="P:peptidoglycan biosynthetic process"/>
    <property type="evidence" value="ECO:0007669"/>
    <property type="project" value="UniProtKB-UniRule"/>
</dbReference>
<dbReference type="HAMAP" id="MF_00258">
    <property type="entry name" value="Glu_racemase"/>
    <property type="match status" value="1"/>
</dbReference>
<organism evidence="10 11">
    <name type="scientific">Aerococcus urinae</name>
    <dbReference type="NCBI Taxonomy" id="1376"/>
    <lineage>
        <taxon>Bacteria</taxon>
        <taxon>Bacillati</taxon>
        <taxon>Bacillota</taxon>
        <taxon>Bacilli</taxon>
        <taxon>Lactobacillales</taxon>
        <taxon>Aerococcaceae</taxon>
        <taxon>Aerococcus</taxon>
    </lineage>
</organism>
<evidence type="ECO:0000256" key="5">
    <source>
        <dbReference type="ARBA" id="ARBA00023235"/>
    </source>
</evidence>
<keyword evidence="12" id="KW-1185">Reference proteome</keyword>
<comment type="catalytic activity">
    <reaction evidence="1 8">
        <text>L-glutamate = D-glutamate</text>
        <dbReference type="Rhea" id="RHEA:12813"/>
        <dbReference type="ChEBI" id="CHEBI:29985"/>
        <dbReference type="ChEBI" id="CHEBI:29986"/>
        <dbReference type="EC" id="5.1.1.3"/>
    </reaction>
</comment>
<dbReference type="Gene3D" id="3.40.50.1860">
    <property type="match status" value="2"/>
</dbReference>
<comment type="similarity">
    <text evidence="8">Belongs to the aspartate/glutamate racemases family.</text>
</comment>
<accession>A0A0X8FF70</accession>
<reference evidence="10 11" key="1">
    <citation type="submission" date="2020-12" db="EMBL/GenBank/DDBJ databases">
        <title>FDA dAtabase for Regulatory Grade micrObial Sequences (FDA-ARGOS): Supporting development and validation of Infectious Disease Dx tests.</title>
        <authorList>
            <person name="Sproer C."/>
            <person name="Gronow S."/>
            <person name="Severitt S."/>
            <person name="Schroder I."/>
            <person name="Tallon L."/>
            <person name="Sadzewicz L."/>
            <person name="Zhao X."/>
            <person name="Boylan J."/>
            <person name="Ott S."/>
            <person name="Bowen H."/>
            <person name="Vavikolanu K."/>
            <person name="Mehta A."/>
            <person name="Aluvathingal J."/>
            <person name="Nadendla S."/>
            <person name="Lowell S."/>
            <person name="Myers T."/>
            <person name="Yan Y."/>
            <person name="Sichtig H."/>
        </authorList>
    </citation>
    <scope>NUCLEOTIDE SEQUENCE [LARGE SCALE GENOMIC DNA]</scope>
    <source>
        <strain evidence="10 11">FDAARGOS_911</strain>
    </source>
</reference>
<evidence type="ECO:0000313" key="10">
    <source>
        <dbReference type="EMBL" id="QPS02310.1"/>
    </source>
</evidence>
<sequence length="273" mass="30167">MKRPIGFLDSGVGGLTVVKEAMRQLPNESIIYIGDNARCPYGPRPVAEINEFTQELVDFLLEQNIKMLVIACNTATAVSLERIRERVNIPVIGVIHPGARAANRYSENGHIGILATEATINSHFYQNVLLDHNKHLTLYPLVCSKFVPLVESGQYSSPIAKKIVAESLYDLKQTAIDTLILGCTHYPLLAPLIQKFMGPEVRLVNSGAETVSDVSAILDLYNLAESSWNPEAATYQFYTTGGVALFKDIAKTWLQKDIPVSRIPLSQLEAKKE</sequence>
<evidence type="ECO:0000313" key="11">
    <source>
        <dbReference type="Proteomes" id="UP000594771"/>
    </source>
</evidence>
<evidence type="ECO:0000256" key="8">
    <source>
        <dbReference type="HAMAP-Rule" id="MF_00258"/>
    </source>
</evidence>
<dbReference type="EC" id="5.1.1.3" evidence="2 8"/>
<dbReference type="InterPro" id="IPR015942">
    <property type="entry name" value="Asp/Glu/hydantoin_racemase"/>
</dbReference>
<dbReference type="OrthoDB" id="9801055at2"/>